<sequence length="49" mass="5417">MNQARTGTLFLFLSVHVPGLGVKTYGELGLEMLREEAADIWCHWAGQAV</sequence>
<comment type="caution">
    <text evidence="2">The sequence shown here is derived from an EMBL/GenBank/DDBJ whole genome shotgun (WGS) entry which is preliminary data.</text>
</comment>
<dbReference type="KEGG" id="bbes:BESB_073220"/>
<organism evidence="2 3">
    <name type="scientific">Besnoitia besnoiti</name>
    <name type="common">Apicomplexan protozoan</name>
    <dbReference type="NCBI Taxonomy" id="94643"/>
    <lineage>
        <taxon>Eukaryota</taxon>
        <taxon>Sar</taxon>
        <taxon>Alveolata</taxon>
        <taxon>Apicomplexa</taxon>
        <taxon>Conoidasida</taxon>
        <taxon>Coccidia</taxon>
        <taxon>Eucoccidiorida</taxon>
        <taxon>Eimeriorina</taxon>
        <taxon>Sarcocystidae</taxon>
        <taxon>Besnoitia</taxon>
    </lineage>
</organism>
<keyword evidence="3" id="KW-1185">Reference proteome</keyword>
<dbReference type="VEuPathDB" id="ToxoDB:BESB_073220"/>
<reference evidence="2 3" key="1">
    <citation type="submission" date="2017-09" db="EMBL/GenBank/DDBJ databases">
        <title>Genome sequencing of Besnoitia besnoiti strain Bb-Ger1.</title>
        <authorList>
            <person name="Schares G."/>
            <person name="Venepally P."/>
            <person name="Lorenzi H.A."/>
        </authorList>
    </citation>
    <scope>NUCLEOTIDE SEQUENCE [LARGE SCALE GENOMIC DNA]</scope>
    <source>
        <strain evidence="2 3">Bb-Ger1</strain>
    </source>
</reference>
<feature type="signal peptide" evidence="1">
    <location>
        <begin position="1"/>
        <end position="21"/>
    </location>
</feature>
<dbReference type="Proteomes" id="UP000224006">
    <property type="component" value="Unassembled WGS sequence"/>
</dbReference>
<feature type="chain" id="PRO_5012089262" evidence="1">
    <location>
        <begin position="22"/>
        <end position="49"/>
    </location>
</feature>
<evidence type="ECO:0000313" key="3">
    <source>
        <dbReference type="Proteomes" id="UP000224006"/>
    </source>
</evidence>
<dbReference type="AlphaFoldDB" id="A0A2A9MFL3"/>
<proteinExistence type="predicted"/>
<dbReference type="EMBL" id="NWUJ01000007">
    <property type="protein sequence ID" value="PFH34170.1"/>
    <property type="molecule type" value="Genomic_DNA"/>
</dbReference>
<keyword evidence="1" id="KW-0732">Signal</keyword>
<name>A0A2A9MFL3_BESBE</name>
<dbReference type="GeneID" id="40312248"/>
<dbReference type="RefSeq" id="XP_029218179.1">
    <property type="nucleotide sequence ID" value="XM_029365695.1"/>
</dbReference>
<evidence type="ECO:0000256" key="1">
    <source>
        <dbReference type="SAM" id="SignalP"/>
    </source>
</evidence>
<gene>
    <name evidence="2" type="ORF">BESB_073220</name>
</gene>
<evidence type="ECO:0000313" key="2">
    <source>
        <dbReference type="EMBL" id="PFH34170.1"/>
    </source>
</evidence>
<protein>
    <submittedName>
        <fullName evidence="2">Uncharacterized protein</fullName>
    </submittedName>
</protein>
<accession>A0A2A9MFL3</accession>